<dbReference type="InterPro" id="IPR040694">
    <property type="entry name" value="UGGT_TRXL_2"/>
</dbReference>
<dbReference type="InterPro" id="IPR040497">
    <property type="entry name" value="Glyco_transf_24"/>
</dbReference>
<evidence type="ECO:0000256" key="1">
    <source>
        <dbReference type="ARBA" id="ARBA00001913"/>
    </source>
</evidence>
<dbReference type="SUPFAM" id="SSF53448">
    <property type="entry name" value="Nucleotide-diphospho-sugar transferases"/>
    <property type="match status" value="1"/>
</dbReference>
<dbReference type="GO" id="GO:0036503">
    <property type="term" value="P:ERAD pathway"/>
    <property type="evidence" value="ECO:0007669"/>
    <property type="project" value="TreeGrafter"/>
</dbReference>
<feature type="compositionally biased region" description="Basic and acidic residues" evidence="9">
    <location>
        <begin position="1487"/>
        <end position="1499"/>
    </location>
</feature>
<dbReference type="GO" id="GO:0003980">
    <property type="term" value="F:UDP-glucose:glycoprotein glucosyltransferase activity"/>
    <property type="evidence" value="ECO:0007669"/>
    <property type="project" value="InterPro"/>
</dbReference>
<evidence type="ECO:0000313" key="16">
    <source>
        <dbReference type="EMBL" id="KAF2795467.1"/>
    </source>
</evidence>
<evidence type="ECO:0000259" key="11">
    <source>
        <dbReference type="Pfam" id="PF18400"/>
    </source>
</evidence>
<sequence>MRALTSLLSAKSLFALCAFRHIGAFAGPSINVALRASFNSAPYLVELLETAAEENATAYFPILDRITEGYFAEASTEEELYTSFIKLLKSDGHIVDPATLSSFQFALSVRSAAPRIEAHYQFYNTSVEPSLQAEQGTDCDTWVAFGGNQYCSPHLENSHGAIKGERTYELPFDRILGDSSNELSSILYADITSPSFATFHNTLSKTAKEGKTSYRIRHKPSLNAPKSPLVVNGYGVELQLKRTDYIVIDDRQSEQGVKGIEQKPLGTELHDDEEVTDLKPLSKDDVTELGLKAASFVMKSDQPFDTLLKLVQDFPKHSSAIVAHNASEEFLDEHVSNRKQLLPEGYNIIWINGVKVPDRDINPFGLLQHLRRERNLINGVRSQGLSGPDAISLLSHSAIGGTQAIDEPQRYDFRDETEGGHVIVWLNNIEKDSRYDTWPSALTSLLQRTYPGQLPPVRRDIHNAILPIDLTSADEVSVVVETITGLVKRGIPIRWGLVPRTLTPGAEGQAKVIYHLLETYGLSAVIKYLDSSKDSKKLSTPDKAIFDATIKDSKLRKEREVLQLADVLISKEGAQRLAGAKHYLARLAADGSTAPMFINGVPVAQNDQWLQILSQRVSADLQTVQKAVFEQALQEDAWVPQLFLLQAELKRNPLIVPENEKDIALVNMVEFHEKHGEVFGRMPRMEAEDTAAKEDWAHLTVIGDFDSRSGRYLLESIVDFRIAHQGVEIVLIHNPQDGSDQCNLSEDIRENFVKMGFLNNGMLNAILSLNSPSSPTPGNSTLFWKTAEPIFEALSLAPGEQGLLLNGRFVGPIPEGHTFSKDDFESLHSYETTKRIQPLAKALEALGLAEKIASPLDGAKIQSLVALSTISDVPEGIFETASTLRTEVFKLWDDAHTAITKGDNSTATIQIVAAIDPATELAQKWIPILKTLSEMDGVHLKLFLNPRRMLQELPVKRFYRYLLDSKPTFNEDGSVGSLEAHFSGIPKEALLNLGMDVPPSWLVAPEESIHDLDNIKLSSLSNGANIDAIYGLESILIEGHSRDTSNSGQPPRGAEVVLATEKNPHFADTIVMANLGYFQFKANPGFYNIQLKSGRSQEVFTIDSAGPKGWAPQPNDETSEIVLMSFQGTTLFPRLSRKPGQEDADVLASEESLASELVGKGTQKVNQFLGKIGLGSFNTEKVLKKGADFLSGGNTDKKAVQAEINIFSVASGHLYERMLNIMMLSVMKHTKHTVKFWFIEQFLSPSFKSFLPTMAAEYGFQYEMVTYKWPHWLRGQTEKQREIWGYKILFLDVLFPLDLDKVIFVDADQIVRTDMHELVTHDLEGAPYGFTPMCDSRVEMEGFRFWKTGYWSNFLRGRPYHISALYVVDLKRFRQMAAGDRLRQQYHSLSADPASLSNLDQDLPNNMQFNLPIHSLPQEWLWCETWCSDESLKEAKTIDLCNNPQTKEPKLERARRQVPEWTVYDEEIAALAKRTAAAAAAVGGDGGAKEKGERVRDEL</sequence>
<dbReference type="Pfam" id="PF18401">
    <property type="entry name" value="Thioredoxin_13"/>
    <property type="match status" value="1"/>
</dbReference>
<feature type="region of interest" description="Disordered" evidence="9">
    <location>
        <begin position="1479"/>
        <end position="1499"/>
    </location>
</feature>
<dbReference type="InterPro" id="IPR029044">
    <property type="entry name" value="Nucleotide-diphossugar_trans"/>
</dbReference>
<dbReference type="Proteomes" id="UP000799757">
    <property type="component" value="Unassembled WGS sequence"/>
</dbReference>
<protein>
    <submittedName>
        <fullName evidence="16">Glycosyltransferase family 24 protein</fullName>
    </submittedName>
</protein>
<feature type="domain" description="UGGT thioredoxin-like" evidence="11">
    <location>
        <begin position="41"/>
        <end position="223"/>
    </location>
</feature>
<dbReference type="Pfam" id="PF18404">
    <property type="entry name" value="Glyco_transf_24"/>
    <property type="match status" value="1"/>
</dbReference>
<feature type="signal peptide" evidence="10">
    <location>
        <begin position="1"/>
        <end position="24"/>
    </location>
</feature>
<evidence type="ECO:0000256" key="5">
    <source>
        <dbReference type="ARBA" id="ARBA00022679"/>
    </source>
</evidence>
<dbReference type="GO" id="GO:0005788">
    <property type="term" value="C:endoplasmic reticulum lumen"/>
    <property type="evidence" value="ECO:0007669"/>
    <property type="project" value="UniProtKB-SubCell"/>
</dbReference>
<evidence type="ECO:0000256" key="7">
    <source>
        <dbReference type="ARBA" id="ARBA00022824"/>
    </source>
</evidence>
<keyword evidence="6 10" id="KW-0732">Signal</keyword>
<evidence type="ECO:0000256" key="9">
    <source>
        <dbReference type="SAM" id="MobiDB-lite"/>
    </source>
</evidence>
<keyword evidence="7" id="KW-0256">Endoplasmic reticulum</keyword>
<evidence type="ECO:0000256" key="6">
    <source>
        <dbReference type="ARBA" id="ARBA00022729"/>
    </source>
</evidence>
<dbReference type="PANTHER" id="PTHR11226">
    <property type="entry name" value="UDP-GLUCOSE GLYCOPROTEIN:GLUCOSYLTRANSFERASE"/>
    <property type="match status" value="1"/>
</dbReference>
<comment type="pathway">
    <text evidence="3">Protein modification; protein glycosylation.</text>
</comment>
<evidence type="ECO:0000259" key="13">
    <source>
        <dbReference type="Pfam" id="PF18402"/>
    </source>
</evidence>
<dbReference type="Pfam" id="PF18403">
    <property type="entry name" value="Thioredoxin_15"/>
    <property type="match status" value="1"/>
</dbReference>
<dbReference type="InterPro" id="IPR009448">
    <property type="entry name" value="UDP-g_GGtrans"/>
</dbReference>
<evidence type="ECO:0000259" key="12">
    <source>
        <dbReference type="Pfam" id="PF18401"/>
    </source>
</evidence>
<evidence type="ECO:0000256" key="2">
    <source>
        <dbReference type="ARBA" id="ARBA00004319"/>
    </source>
</evidence>
<evidence type="ECO:0000259" key="14">
    <source>
        <dbReference type="Pfam" id="PF18403"/>
    </source>
</evidence>
<dbReference type="CDD" id="cd06432">
    <property type="entry name" value="GT8_HUGT1_C_like"/>
    <property type="match status" value="1"/>
</dbReference>
<dbReference type="GO" id="GO:0018279">
    <property type="term" value="P:protein N-linked glycosylation via asparagine"/>
    <property type="evidence" value="ECO:0007669"/>
    <property type="project" value="TreeGrafter"/>
</dbReference>
<dbReference type="InterPro" id="IPR040693">
    <property type="entry name" value="UGGT_TRXL_1"/>
</dbReference>
<dbReference type="InterPro" id="IPR040692">
    <property type="entry name" value="UGGT_TRXL_3"/>
</dbReference>
<comment type="subcellular location">
    <subcellularLocation>
        <location evidence="2">Endoplasmic reticulum lumen</location>
    </subcellularLocation>
</comment>
<dbReference type="Pfam" id="PF18402">
    <property type="entry name" value="Thioredoxin_14"/>
    <property type="match status" value="1"/>
</dbReference>
<dbReference type="InterPro" id="IPR040525">
    <property type="entry name" value="UGGT_TRXL_4"/>
</dbReference>
<comment type="similarity">
    <text evidence="4">Belongs to the glycosyltransferase 8 family.</text>
</comment>
<evidence type="ECO:0000256" key="4">
    <source>
        <dbReference type="ARBA" id="ARBA00006351"/>
    </source>
</evidence>
<dbReference type="PANTHER" id="PTHR11226:SF0">
    <property type="entry name" value="UDP-GLUCOSE:GLYCOPROTEIN GLUCOSYLTRANSFERASE"/>
    <property type="match status" value="1"/>
</dbReference>
<feature type="domain" description="UDP-glucose:glycoprotein glucosyltransferase thioredoxin-like" evidence="14">
    <location>
        <begin position="667"/>
        <end position="866"/>
    </location>
</feature>
<evidence type="ECO:0000259" key="15">
    <source>
        <dbReference type="Pfam" id="PF18404"/>
    </source>
</evidence>
<dbReference type="UniPathway" id="UPA00378"/>
<dbReference type="GO" id="GO:0051082">
    <property type="term" value="F:unfolded protein binding"/>
    <property type="evidence" value="ECO:0007669"/>
    <property type="project" value="TreeGrafter"/>
</dbReference>
<reference evidence="16" key="1">
    <citation type="journal article" date="2020" name="Stud. Mycol.">
        <title>101 Dothideomycetes genomes: a test case for predicting lifestyles and emergence of pathogens.</title>
        <authorList>
            <person name="Haridas S."/>
            <person name="Albert R."/>
            <person name="Binder M."/>
            <person name="Bloem J."/>
            <person name="Labutti K."/>
            <person name="Salamov A."/>
            <person name="Andreopoulos B."/>
            <person name="Baker S."/>
            <person name="Barry K."/>
            <person name="Bills G."/>
            <person name="Bluhm B."/>
            <person name="Cannon C."/>
            <person name="Castanera R."/>
            <person name="Culley D."/>
            <person name="Daum C."/>
            <person name="Ezra D."/>
            <person name="Gonzalez J."/>
            <person name="Henrissat B."/>
            <person name="Kuo A."/>
            <person name="Liang C."/>
            <person name="Lipzen A."/>
            <person name="Lutzoni F."/>
            <person name="Magnuson J."/>
            <person name="Mondo S."/>
            <person name="Nolan M."/>
            <person name="Ohm R."/>
            <person name="Pangilinan J."/>
            <person name="Park H.-J."/>
            <person name="Ramirez L."/>
            <person name="Alfaro M."/>
            <person name="Sun H."/>
            <person name="Tritt A."/>
            <person name="Yoshinaga Y."/>
            <person name="Zwiers L.-H."/>
            <person name="Turgeon B."/>
            <person name="Goodwin S."/>
            <person name="Spatafora J."/>
            <person name="Crous P."/>
            <person name="Grigoriev I."/>
        </authorList>
    </citation>
    <scope>NUCLEOTIDE SEQUENCE</scope>
    <source>
        <strain evidence="16">CBS 109.77</strain>
    </source>
</reference>
<proteinExistence type="inferred from homology"/>
<keyword evidence="5 16" id="KW-0808">Transferase</keyword>
<keyword evidence="17" id="KW-1185">Reference proteome</keyword>
<evidence type="ECO:0000256" key="3">
    <source>
        <dbReference type="ARBA" id="ARBA00004922"/>
    </source>
</evidence>
<organism evidence="16 17">
    <name type="scientific">Melanomma pulvis-pyrius CBS 109.77</name>
    <dbReference type="NCBI Taxonomy" id="1314802"/>
    <lineage>
        <taxon>Eukaryota</taxon>
        <taxon>Fungi</taxon>
        <taxon>Dikarya</taxon>
        <taxon>Ascomycota</taxon>
        <taxon>Pezizomycotina</taxon>
        <taxon>Dothideomycetes</taxon>
        <taxon>Pleosporomycetidae</taxon>
        <taxon>Pleosporales</taxon>
        <taxon>Melanommataceae</taxon>
        <taxon>Melanomma</taxon>
    </lineage>
</organism>
<dbReference type="EMBL" id="MU001858">
    <property type="protein sequence ID" value="KAF2795467.1"/>
    <property type="molecule type" value="Genomic_DNA"/>
</dbReference>
<feature type="domain" description="UGGT thioredoxin-like" evidence="13">
    <location>
        <begin position="411"/>
        <end position="655"/>
    </location>
</feature>
<dbReference type="Pfam" id="PF18400">
    <property type="entry name" value="Thioredoxin_12"/>
    <property type="match status" value="1"/>
</dbReference>
<dbReference type="OrthoDB" id="27683at2759"/>
<dbReference type="Gene3D" id="3.90.550.10">
    <property type="entry name" value="Spore Coat Polysaccharide Biosynthesis Protein SpsA, Chain A"/>
    <property type="match status" value="1"/>
</dbReference>
<accession>A0A6A6XIM4</accession>
<feature type="domain" description="Glucosyltransferase 24 catalytic" evidence="15">
    <location>
        <begin position="1204"/>
        <end position="1470"/>
    </location>
</feature>
<keyword evidence="8" id="KW-0325">Glycoprotein</keyword>
<feature type="domain" description="UGGT thioredoxin-like" evidence="12">
    <location>
        <begin position="274"/>
        <end position="403"/>
    </location>
</feature>
<evidence type="ECO:0000256" key="8">
    <source>
        <dbReference type="ARBA" id="ARBA00023180"/>
    </source>
</evidence>
<dbReference type="FunFam" id="3.90.550.10:FF:000065">
    <property type="entry name" value="UDP-glucose:glycoprotein glucosyltransferase, putative"/>
    <property type="match status" value="1"/>
</dbReference>
<name>A0A6A6XIM4_9PLEO</name>
<evidence type="ECO:0000313" key="17">
    <source>
        <dbReference type="Proteomes" id="UP000799757"/>
    </source>
</evidence>
<feature type="chain" id="PRO_5025520065" evidence="10">
    <location>
        <begin position="25"/>
        <end position="1499"/>
    </location>
</feature>
<dbReference type="Pfam" id="PF06427">
    <property type="entry name" value="UDP-g_GGTase"/>
    <property type="match status" value="1"/>
</dbReference>
<evidence type="ECO:0000256" key="10">
    <source>
        <dbReference type="SAM" id="SignalP"/>
    </source>
</evidence>
<gene>
    <name evidence="16" type="ORF">K505DRAFT_373902</name>
</gene>
<comment type="cofactor">
    <cofactor evidence="1">
        <name>Ca(2+)</name>
        <dbReference type="ChEBI" id="CHEBI:29108"/>
    </cofactor>
</comment>